<evidence type="ECO:0000256" key="10">
    <source>
        <dbReference type="ARBA" id="ARBA00023251"/>
    </source>
</evidence>
<comment type="subcellular location">
    <subcellularLocation>
        <location evidence="1 14">Cell membrane</location>
        <topology evidence="1 14">Multi-pass membrane protein</topology>
    </subcellularLocation>
</comment>
<dbReference type="GO" id="GO:0008360">
    <property type="term" value="P:regulation of cell shape"/>
    <property type="evidence" value="ECO:0007669"/>
    <property type="project" value="UniProtKB-KW"/>
</dbReference>
<evidence type="ECO:0000256" key="8">
    <source>
        <dbReference type="ARBA" id="ARBA00022989"/>
    </source>
</evidence>
<keyword evidence="7 14" id="KW-0378">Hydrolase</keyword>
<comment type="catalytic activity">
    <reaction evidence="13 14">
        <text>di-trans,octa-cis-undecaprenyl diphosphate + H2O = di-trans,octa-cis-undecaprenyl phosphate + phosphate + H(+)</text>
        <dbReference type="Rhea" id="RHEA:28094"/>
        <dbReference type="ChEBI" id="CHEBI:15377"/>
        <dbReference type="ChEBI" id="CHEBI:15378"/>
        <dbReference type="ChEBI" id="CHEBI:43474"/>
        <dbReference type="ChEBI" id="CHEBI:58405"/>
        <dbReference type="ChEBI" id="CHEBI:60392"/>
        <dbReference type="EC" id="3.6.1.27"/>
    </reaction>
</comment>
<organism evidence="15 16">
    <name type="scientific">Halovulum marinum</name>
    <dbReference type="NCBI Taxonomy" id="2662447"/>
    <lineage>
        <taxon>Bacteria</taxon>
        <taxon>Pseudomonadati</taxon>
        <taxon>Pseudomonadota</taxon>
        <taxon>Alphaproteobacteria</taxon>
        <taxon>Rhodobacterales</taxon>
        <taxon>Paracoccaceae</taxon>
        <taxon>Halovulum</taxon>
    </lineage>
</organism>
<keyword evidence="10 14" id="KW-0046">Antibiotic resistance</keyword>
<evidence type="ECO:0000256" key="2">
    <source>
        <dbReference type="ARBA" id="ARBA00010621"/>
    </source>
</evidence>
<dbReference type="GO" id="GO:0046677">
    <property type="term" value="P:response to antibiotic"/>
    <property type="evidence" value="ECO:0007669"/>
    <property type="project" value="UniProtKB-UniRule"/>
</dbReference>
<sequence length="267" mass="28199">MPLLSLLMLALIQGITEFLPVSSSAHLELWHQWVGQTPDDLSLDIAVHVGTLAAATLYFRAEVGSALAGVLQLLRGERDRPEAQLAIRLVVATVPVVLAGGALALTGLTEALRSLAVIGWAMILFGLLLWWFDRRGARGRRAADWTLRDAWIMGLWQALALIPGTSRSGAAITGALAQGYERSDGARLAMLMSIPTIAASGVLLVGKLVATGNVELGAELALAAALAFGAGLAALALMLRLLRSVSFTPYVVYRVLLGLLLLGIAYS</sequence>
<dbReference type="NCBIfam" id="NF001393">
    <property type="entry name" value="PRK00281.2-4"/>
    <property type="match status" value="1"/>
</dbReference>
<keyword evidence="6 14" id="KW-0812">Transmembrane</keyword>
<keyword evidence="8 14" id="KW-1133">Transmembrane helix</keyword>
<dbReference type="GO" id="GO:0071555">
    <property type="term" value="P:cell wall organization"/>
    <property type="evidence" value="ECO:0007669"/>
    <property type="project" value="UniProtKB-KW"/>
</dbReference>
<feature type="transmembrane region" description="Helical" evidence="14">
    <location>
        <begin position="85"/>
        <end position="105"/>
    </location>
</feature>
<dbReference type="RefSeq" id="WP_154448854.1">
    <property type="nucleotide sequence ID" value="NZ_WIND01000021.1"/>
</dbReference>
<evidence type="ECO:0000256" key="5">
    <source>
        <dbReference type="ARBA" id="ARBA00022475"/>
    </source>
</evidence>
<dbReference type="PANTHER" id="PTHR30622">
    <property type="entry name" value="UNDECAPRENYL-DIPHOSPHATASE"/>
    <property type="match status" value="1"/>
</dbReference>
<dbReference type="EC" id="3.6.1.27" evidence="3 14"/>
<evidence type="ECO:0000256" key="13">
    <source>
        <dbReference type="ARBA" id="ARBA00047594"/>
    </source>
</evidence>
<evidence type="ECO:0000256" key="14">
    <source>
        <dbReference type="HAMAP-Rule" id="MF_01006"/>
    </source>
</evidence>
<feature type="transmembrane region" description="Helical" evidence="14">
    <location>
        <begin position="250"/>
        <end position="266"/>
    </location>
</feature>
<evidence type="ECO:0000256" key="6">
    <source>
        <dbReference type="ARBA" id="ARBA00022692"/>
    </source>
</evidence>
<accession>A0A6L5Z4X6</accession>
<dbReference type="Proteomes" id="UP000474957">
    <property type="component" value="Unassembled WGS sequence"/>
</dbReference>
<proteinExistence type="inferred from homology"/>
<dbReference type="GO" id="GO:0005886">
    <property type="term" value="C:plasma membrane"/>
    <property type="evidence" value="ECO:0007669"/>
    <property type="project" value="UniProtKB-SubCell"/>
</dbReference>
<feature type="transmembrane region" description="Helical" evidence="14">
    <location>
        <begin position="216"/>
        <end position="238"/>
    </location>
</feature>
<dbReference type="AlphaFoldDB" id="A0A6L5Z4X6"/>
<evidence type="ECO:0000256" key="3">
    <source>
        <dbReference type="ARBA" id="ARBA00012374"/>
    </source>
</evidence>
<comment type="miscellaneous">
    <text evidence="14">Bacitracin is thought to be involved in the inhibition of peptidoglycan synthesis by sequestering undecaprenyl diphosphate, thereby reducing the pool of lipid carrier available.</text>
</comment>
<name>A0A6L5Z4X6_9RHOB</name>
<evidence type="ECO:0000256" key="9">
    <source>
        <dbReference type="ARBA" id="ARBA00023136"/>
    </source>
</evidence>
<evidence type="ECO:0000256" key="4">
    <source>
        <dbReference type="ARBA" id="ARBA00021581"/>
    </source>
</evidence>
<evidence type="ECO:0000256" key="11">
    <source>
        <dbReference type="ARBA" id="ARBA00032707"/>
    </source>
</evidence>
<evidence type="ECO:0000313" key="15">
    <source>
        <dbReference type="EMBL" id="MSU91573.1"/>
    </source>
</evidence>
<gene>
    <name evidence="14" type="primary">uppP</name>
    <name evidence="15" type="ORF">GE300_18500</name>
</gene>
<keyword evidence="9 14" id="KW-0472">Membrane</keyword>
<comment type="caution">
    <text evidence="15">The sequence shown here is derived from an EMBL/GenBank/DDBJ whole genome shotgun (WGS) entry which is preliminary data.</text>
</comment>
<reference evidence="15 16" key="1">
    <citation type="submission" date="2019-10" db="EMBL/GenBank/DDBJ databases">
        <title>Cognatihalovulum marinum gen. nov. sp. nov., a new member of the family Rhodobacteraceae isolated from deep seawater of the Northwest Indian Ocean.</title>
        <authorList>
            <person name="Ruan C."/>
            <person name="Wang J."/>
            <person name="Zheng X."/>
            <person name="Song L."/>
            <person name="Zhu Y."/>
            <person name="Huang Y."/>
            <person name="Lu Z."/>
            <person name="Du W."/>
            <person name="Huang L."/>
            <person name="Dai X."/>
        </authorList>
    </citation>
    <scope>NUCLEOTIDE SEQUENCE [LARGE SCALE GENOMIC DNA]</scope>
    <source>
        <strain evidence="15 16">2CG4</strain>
    </source>
</reference>
<comment type="similarity">
    <text evidence="2 14">Belongs to the UppP family.</text>
</comment>
<evidence type="ECO:0000313" key="16">
    <source>
        <dbReference type="Proteomes" id="UP000474957"/>
    </source>
</evidence>
<feature type="transmembrane region" description="Helical" evidence="14">
    <location>
        <begin position="188"/>
        <end position="210"/>
    </location>
</feature>
<comment type="function">
    <text evidence="14">Catalyzes the dephosphorylation of undecaprenyl diphosphate (UPP). Confers resistance to bacitracin.</text>
</comment>
<dbReference type="InterPro" id="IPR003824">
    <property type="entry name" value="UppP"/>
</dbReference>
<keyword evidence="5 14" id="KW-1003">Cell membrane</keyword>
<evidence type="ECO:0000256" key="7">
    <source>
        <dbReference type="ARBA" id="ARBA00022801"/>
    </source>
</evidence>
<protein>
    <recommendedName>
        <fullName evidence="4 14">Undecaprenyl-diphosphatase</fullName>
        <ecNumber evidence="3 14">3.6.1.27</ecNumber>
    </recommendedName>
    <alternativeName>
        <fullName evidence="12 14">Bacitracin resistance protein</fullName>
    </alternativeName>
    <alternativeName>
        <fullName evidence="11 14">Undecaprenyl pyrophosphate phosphatase</fullName>
    </alternativeName>
</protein>
<feature type="transmembrane region" description="Helical" evidence="14">
    <location>
        <begin position="111"/>
        <end position="132"/>
    </location>
</feature>
<evidence type="ECO:0000256" key="12">
    <source>
        <dbReference type="ARBA" id="ARBA00032932"/>
    </source>
</evidence>
<dbReference type="GO" id="GO:0050380">
    <property type="term" value="F:undecaprenyl-diphosphatase activity"/>
    <property type="evidence" value="ECO:0007669"/>
    <property type="project" value="UniProtKB-UniRule"/>
</dbReference>
<keyword evidence="14" id="KW-0573">Peptidoglycan synthesis</keyword>
<evidence type="ECO:0000256" key="1">
    <source>
        <dbReference type="ARBA" id="ARBA00004651"/>
    </source>
</evidence>
<dbReference type="EMBL" id="WIND01000021">
    <property type="protein sequence ID" value="MSU91573.1"/>
    <property type="molecule type" value="Genomic_DNA"/>
</dbReference>
<keyword evidence="16" id="KW-1185">Reference proteome</keyword>
<dbReference type="HAMAP" id="MF_01006">
    <property type="entry name" value="Undec_diphosphatase"/>
    <property type="match status" value="1"/>
</dbReference>
<dbReference type="Pfam" id="PF02673">
    <property type="entry name" value="BacA"/>
    <property type="match status" value="1"/>
</dbReference>
<dbReference type="PANTHER" id="PTHR30622:SF4">
    <property type="entry name" value="UNDECAPRENYL-DIPHOSPHATASE"/>
    <property type="match status" value="1"/>
</dbReference>
<keyword evidence="14" id="KW-0961">Cell wall biogenesis/degradation</keyword>
<keyword evidence="14" id="KW-0133">Cell shape</keyword>
<dbReference type="GO" id="GO:0009252">
    <property type="term" value="P:peptidoglycan biosynthetic process"/>
    <property type="evidence" value="ECO:0007669"/>
    <property type="project" value="UniProtKB-KW"/>
</dbReference>